<comment type="caution">
    <text evidence="1">The sequence shown here is derived from an EMBL/GenBank/DDBJ whole genome shotgun (WGS) entry which is preliminary data.</text>
</comment>
<gene>
    <name evidence="1" type="ORF">ACJMK2_012276</name>
</gene>
<sequence>IYAPDPCRPVGKRPDYTWENASEHCHKIGKVLIAFSSLHRCQLHTLLGGVFWIGLYRNSPV</sequence>
<protein>
    <recommendedName>
        <fullName evidence="3">C-type lectin domain-containing protein</fullName>
    </recommendedName>
</protein>
<proteinExistence type="predicted"/>
<evidence type="ECO:0000313" key="2">
    <source>
        <dbReference type="Proteomes" id="UP001634394"/>
    </source>
</evidence>
<feature type="non-terminal residue" evidence="1">
    <location>
        <position position="61"/>
    </location>
</feature>
<organism evidence="1 2">
    <name type="scientific">Sinanodonta woodiana</name>
    <name type="common">Chinese pond mussel</name>
    <name type="synonym">Anodonta woodiana</name>
    <dbReference type="NCBI Taxonomy" id="1069815"/>
    <lineage>
        <taxon>Eukaryota</taxon>
        <taxon>Metazoa</taxon>
        <taxon>Spiralia</taxon>
        <taxon>Lophotrochozoa</taxon>
        <taxon>Mollusca</taxon>
        <taxon>Bivalvia</taxon>
        <taxon>Autobranchia</taxon>
        <taxon>Heteroconchia</taxon>
        <taxon>Palaeoheterodonta</taxon>
        <taxon>Unionida</taxon>
        <taxon>Unionoidea</taxon>
        <taxon>Unionidae</taxon>
        <taxon>Unioninae</taxon>
        <taxon>Sinanodonta</taxon>
    </lineage>
</organism>
<dbReference type="InterPro" id="IPR016187">
    <property type="entry name" value="CTDL_fold"/>
</dbReference>
<name>A0ABD3V7Q5_SINWO</name>
<dbReference type="AlphaFoldDB" id="A0ABD3V7Q5"/>
<dbReference type="Proteomes" id="UP001634394">
    <property type="component" value="Unassembled WGS sequence"/>
</dbReference>
<evidence type="ECO:0000313" key="1">
    <source>
        <dbReference type="EMBL" id="KAL3857629.1"/>
    </source>
</evidence>
<dbReference type="EMBL" id="JBJQND010000013">
    <property type="protein sequence ID" value="KAL3857629.1"/>
    <property type="molecule type" value="Genomic_DNA"/>
</dbReference>
<dbReference type="SUPFAM" id="SSF56436">
    <property type="entry name" value="C-type lectin-like"/>
    <property type="match status" value="1"/>
</dbReference>
<feature type="non-terminal residue" evidence="1">
    <location>
        <position position="1"/>
    </location>
</feature>
<keyword evidence="2" id="KW-1185">Reference proteome</keyword>
<accession>A0ABD3V7Q5</accession>
<evidence type="ECO:0008006" key="3">
    <source>
        <dbReference type="Google" id="ProtNLM"/>
    </source>
</evidence>
<reference evidence="1 2" key="1">
    <citation type="submission" date="2024-11" db="EMBL/GenBank/DDBJ databases">
        <title>Chromosome-level genome assembly of the freshwater bivalve Anodonta woodiana.</title>
        <authorList>
            <person name="Chen X."/>
        </authorList>
    </citation>
    <scope>NUCLEOTIDE SEQUENCE [LARGE SCALE GENOMIC DNA]</scope>
    <source>
        <strain evidence="1">MN2024</strain>
        <tissue evidence="1">Gills</tissue>
    </source>
</reference>